<protein>
    <submittedName>
        <fullName evidence="1">Uncharacterized protein</fullName>
    </submittedName>
</protein>
<name>A0A0E9UAR8_ANGAN</name>
<accession>A0A0E9UAR8</accession>
<dbReference type="EMBL" id="GBXM01045760">
    <property type="protein sequence ID" value="JAH62817.1"/>
    <property type="molecule type" value="Transcribed_RNA"/>
</dbReference>
<evidence type="ECO:0000313" key="1">
    <source>
        <dbReference type="EMBL" id="JAH62817.1"/>
    </source>
</evidence>
<reference evidence="1" key="1">
    <citation type="submission" date="2014-11" db="EMBL/GenBank/DDBJ databases">
        <authorList>
            <person name="Amaro Gonzalez C."/>
        </authorList>
    </citation>
    <scope>NUCLEOTIDE SEQUENCE</scope>
</reference>
<sequence length="38" mass="4324">MRAAPVSRVREILYCPEDKMAEWGTPRLLHLDTVARAA</sequence>
<dbReference type="AlphaFoldDB" id="A0A0E9UAR8"/>
<organism evidence="1">
    <name type="scientific">Anguilla anguilla</name>
    <name type="common">European freshwater eel</name>
    <name type="synonym">Muraena anguilla</name>
    <dbReference type="NCBI Taxonomy" id="7936"/>
    <lineage>
        <taxon>Eukaryota</taxon>
        <taxon>Metazoa</taxon>
        <taxon>Chordata</taxon>
        <taxon>Craniata</taxon>
        <taxon>Vertebrata</taxon>
        <taxon>Euteleostomi</taxon>
        <taxon>Actinopterygii</taxon>
        <taxon>Neopterygii</taxon>
        <taxon>Teleostei</taxon>
        <taxon>Anguilliformes</taxon>
        <taxon>Anguillidae</taxon>
        <taxon>Anguilla</taxon>
    </lineage>
</organism>
<proteinExistence type="predicted"/>
<reference evidence="1" key="2">
    <citation type="journal article" date="2015" name="Fish Shellfish Immunol.">
        <title>Early steps in the European eel (Anguilla anguilla)-Vibrio vulnificus interaction in the gills: Role of the RtxA13 toxin.</title>
        <authorList>
            <person name="Callol A."/>
            <person name="Pajuelo D."/>
            <person name="Ebbesson L."/>
            <person name="Teles M."/>
            <person name="MacKenzie S."/>
            <person name="Amaro C."/>
        </authorList>
    </citation>
    <scope>NUCLEOTIDE SEQUENCE</scope>
</reference>